<name>A0A0P6S261_9STRE</name>
<evidence type="ECO:0000256" key="2">
    <source>
        <dbReference type="SAM" id="SignalP"/>
    </source>
</evidence>
<feature type="chain" id="PRO_5039517528" description="Histidine triad protein" evidence="2">
    <location>
        <begin position="24"/>
        <end position="689"/>
    </location>
</feature>
<feature type="signal peptide" evidence="2">
    <location>
        <begin position="1"/>
        <end position="23"/>
    </location>
</feature>
<dbReference type="Gene3D" id="3.10.50.90">
    <property type="match status" value="4"/>
</dbReference>
<reference evidence="3 4" key="1">
    <citation type="submission" date="2015-08" db="EMBL/GenBank/DDBJ databases">
        <title>Genome sequence of Streptococcus phocae subsp. phocae ATCC 51973T isolated from liver specimen obtained from seal.</title>
        <authorList>
            <person name="Avendano-Herrera R."/>
        </authorList>
    </citation>
    <scope>NUCLEOTIDE SEQUENCE [LARGE SCALE GENOMIC DNA]</scope>
    <source>
        <strain evidence="3 4">ATCC 51973</strain>
    </source>
</reference>
<evidence type="ECO:0000313" key="4">
    <source>
        <dbReference type="Proteomes" id="UP000049578"/>
    </source>
</evidence>
<dbReference type="Pfam" id="PF04270">
    <property type="entry name" value="Strep_his_triad"/>
    <property type="match status" value="6"/>
</dbReference>
<dbReference type="EMBL" id="LHQM01000010">
    <property type="protein sequence ID" value="KPJ22596.1"/>
    <property type="molecule type" value="Genomic_DNA"/>
</dbReference>
<dbReference type="NCBIfam" id="TIGR01363">
    <property type="entry name" value="strep_his_triad"/>
    <property type="match status" value="2"/>
</dbReference>
<comment type="caution">
    <text evidence="3">The sequence shown here is derived from an EMBL/GenBank/DDBJ whole genome shotgun (WGS) entry which is preliminary data.</text>
</comment>
<dbReference type="AlphaFoldDB" id="A0A0P6S261"/>
<organism evidence="3 4">
    <name type="scientific">Streptococcus phocae</name>
    <dbReference type="NCBI Taxonomy" id="119224"/>
    <lineage>
        <taxon>Bacteria</taxon>
        <taxon>Bacillati</taxon>
        <taxon>Bacillota</taxon>
        <taxon>Bacilli</taxon>
        <taxon>Lactobacillales</taxon>
        <taxon>Streptococcaceae</taxon>
        <taxon>Streptococcus</taxon>
    </lineage>
</organism>
<dbReference type="InterPro" id="IPR023832">
    <property type="entry name" value="His_triad_protein"/>
</dbReference>
<keyword evidence="2" id="KW-0732">Signal</keyword>
<sequence length="689" mass="77377">MKKKYWIGSVATGAILLSLGAYQLGHYQATQTPNDKVDYIDGSKKAQKSALTKSKTQEQINEEEGISAEQIVVKITDDGYVTSHGDHYHYYNGKVPFNSLISEELIMSDPNYVFSKQDVVNDVKDGYIIKVDGKYYLYLKEGSKRENVRTKAQIAEQKEKGTAQAAHKHAKNHNHTSHVSHKSGNRYTTDDGYVFSPTDVIEDTGDGFIVPHGNHFHFIPKSDLSASELAQAQAYWNQKSSPSHHVQLPKVPQPGVTNLSQSGYVPIAQPHHKQPENKENPKTIKTLLEQLSGMPLANRHVEADGLVFDPTTIVKRTDSGVMVPHGNHYHYIPYAQMNALEQEIARIIPITNPLGTGGELKPDESAHHHDHLHHHHDTEPHSDDESDHSVTPLSERVGKPNSKIVYSAQEVAEAKKAGQYATSDGYIFDAKDIIKDTGDGFITPHMGHEHWIPKKELSAKELKEAEAFLAGKKPEPEQPSSHQETHLLSAEDLDKTADAKELSAQEIFETVQPQKIVPVDLIKANMVHTVRYTNGYLIIPHLDHYHNVPLSWFDKNWSAPEGYTLSELFATIKYYMKHPSEAPKVEGWGNDAQDTQQQNGELVDNNYATDEEPEEELEEDEFEIQMKSEGERHGLTGEEYLAKLSIIGEKYWVAYDKISYNSKNKVSVISDKGTKVVNLITLEEVEPKE</sequence>
<accession>A0A0P6S261</accession>
<evidence type="ECO:0008006" key="5">
    <source>
        <dbReference type="Google" id="ProtNLM"/>
    </source>
</evidence>
<dbReference type="SUPFAM" id="SSF142887">
    <property type="entry name" value="PhtA domain-like"/>
    <property type="match status" value="3"/>
</dbReference>
<dbReference type="PATRIC" id="fig|119224.3.peg.76"/>
<evidence type="ECO:0000256" key="1">
    <source>
        <dbReference type="SAM" id="MobiDB-lite"/>
    </source>
</evidence>
<dbReference type="InterPro" id="IPR037228">
    <property type="entry name" value="PhtA_dom_sf"/>
</dbReference>
<dbReference type="Proteomes" id="UP000049578">
    <property type="component" value="Unassembled WGS sequence"/>
</dbReference>
<feature type="region of interest" description="Disordered" evidence="1">
    <location>
        <begin position="355"/>
        <end position="401"/>
    </location>
</feature>
<proteinExistence type="predicted"/>
<evidence type="ECO:0000313" key="3">
    <source>
        <dbReference type="EMBL" id="KPJ22596.1"/>
    </source>
</evidence>
<dbReference type="InterPro" id="IPR006270">
    <property type="entry name" value="Strep_his_triad_rpt"/>
</dbReference>
<feature type="compositionally biased region" description="Basic residues" evidence="1">
    <location>
        <begin position="166"/>
        <end position="184"/>
    </location>
</feature>
<gene>
    <name evidence="3" type="ORF">AKK44_02785</name>
</gene>
<dbReference type="RefSeq" id="WP_054278423.1">
    <property type="nucleotide sequence ID" value="NZ_LHQM01000010.1"/>
</dbReference>
<protein>
    <recommendedName>
        <fullName evidence="5">Histidine triad protein</fullName>
    </recommendedName>
</protein>
<keyword evidence="4" id="KW-1185">Reference proteome</keyword>
<feature type="region of interest" description="Disordered" evidence="1">
    <location>
        <begin position="156"/>
        <end position="188"/>
    </location>
</feature>
<dbReference type="STRING" id="119224.AKK44_02785"/>